<organism evidence="1 2">
    <name type="scientific">Zootermopsis nevadensis</name>
    <name type="common">Dampwood termite</name>
    <dbReference type="NCBI Taxonomy" id="136037"/>
    <lineage>
        <taxon>Eukaryota</taxon>
        <taxon>Metazoa</taxon>
        <taxon>Ecdysozoa</taxon>
        <taxon>Arthropoda</taxon>
        <taxon>Hexapoda</taxon>
        <taxon>Insecta</taxon>
        <taxon>Pterygota</taxon>
        <taxon>Neoptera</taxon>
        <taxon>Polyneoptera</taxon>
        <taxon>Dictyoptera</taxon>
        <taxon>Blattodea</taxon>
        <taxon>Blattoidea</taxon>
        <taxon>Termitoidae</taxon>
        <taxon>Termopsidae</taxon>
        <taxon>Zootermopsis</taxon>
    </lineage>
</organism>
<dbReference type="EMBL" id="KK853153">
    <property type="protein sequence ID" value="KDR10545.1"/>
    <property type="molecule type" value="Genomic_DNA"/>
</dbReference>
<gene>
    <name evidence="1" type="ORF">L798_15254</name>
</gene>
<dbReference type="InParanoid" id="A0A067QZJ1"/>
<reference evidence="1 2" key="1">
    <citation type="journal article" date="2014" name="Nat. Commun.">
        <title>Molecular traces of alternative social organization in a termite genome.</title>
        <authorList>
            <person name="Terrapon N."/>
            <person name="Li C."/>
            <person name="Robertson H.M."/>
            <person name="Ji L."/>
            <person name="Meng X."/>
            <person name="Booth W."/>
            <person name="Chen Z."/>
            <person name="Childers C.P."/>
            <person name="Glastad K.M."/>
            <person name="Gokhale K."/>
            <person name="Gowin J."/>
            <person name="Gronenberg W."/>
            <person name="Hermansen R.A."/>
            <person name="Hu H."/>
            <person name="Hunt B.G."/>
            <person name="Huylmans A.K."/>
            <person name="Khalil S.M."/>
            <person name="Mitchell R.D."/>
            <person name="Munoz-Torres M.C."/>
            <person name="Mustard J.A."/>
            <person name="Pan H."/>
            <person name="Reese J.T."/>
            <person name="Scharf M.E."/>
            <person name="Sun F."/>
            <person name="Vogel H."/>
            <person name="Xiao J."/>
            <person name="Yang W."/>
            <person name="Yang Z."/>
            <person name="Yang Z."/>
            <person name="Zhou J."/>
            <person name="Zhu J."/>
            <person name="Brent C.S."/>
            <person name="Elsik C.G."/>
            <person name="Goodisman M.A."/>
            <person name="Liberles D.A."/>
            <person name="Roe R.M."/>
            <person name="Vargo E.L."/>
            <person name="Vilcinskas A."/>
            <person name="Wang J."/>
            <person name="Bornberg-Bauer E."/>
            <person name="Korb J."/>
            <person name="Zhang G."/>
            <person name="Liebig J."/>
        </authorList>
    </citation>
    <scope>NUCLEOTIDE SEQUENCE [LARGE SCALE GENOMIC DNA]</scope>
    <source>
        <tissue evidence="1">Whole organism</tissue>
    </source>
</reference>
<sequence length="75" mass="8286">MHFHCCTKFSQCLTSFSGAVKRVVTHICIQGQPQSSVSKHKVVTKLHISQDALSRSVIISTVWTSTVLTQILQST</sequence>
<dbReference type="AlphaFoldDB" id="A0A067QZJ1"/>
<name>A0A067QZJ1_ZOONE</name>
<evidence type="ECO:0000313" key="1">
    <source>
        <dbReference type="EMBL" id="KDR10545.1"/>
    </source>
</evidence>
<proteinExistence type="predicted"/>
<keyword evidence="2" id="KW-1185">Reference proteome</keyword>
<dbReference type="Proteomes" id="UP000027135">
    <property type="component" value="Unassembled WGS sequence"/>
</dbReference>
<protein>
    <submittedName>
        <fullName evidence="1">Uncharacterized protein</fullName>
    </submittedName>
</protein>
<accession>A0A067QZJ1</accession>
<evidence type="ECO:0000313" key="2">
    <source>
        <dbReference type="Proteomes" id="UP000027135"/>
    </source>
</evidence>